<dbReference type="InterPro" id="IPR000847">
    <property type="entry name" value="LysR_HTH_N"/>
</dbReference>
<dbReference type="Pfam" id="PF00126">
    <property type="entry name" value="HTH_1"/>
    <property type="match status" value="1"/>
</dbReference>
<dbReference type="InterPro" id="IPR050389">
    <property type="entry name" value="LysR-type_TF"/>
</dbReference>
<name>A0A0J8VRQ9_9ENTR</name>
<accession>A0A0J8VRQ9</accession>
<dbReference type="Gene3D" id="1.10.10.10">
    <property type="entry name" value="Winged helix-like DNA-binding domain superfamily/Winged helix DNA-binding domain"/>
    <property type="match status" value="1"/>
</dbReference>
<comment type="caution">
    <text evidence="6">The sequence shown here is derived from an EMBL/GenBank/DDBJ whole genome shotgun (WGS) entry which is preliminary data.</text>
</comment>
<dbReference type="Pfam" id="PF03466">
    <property type="entry name" value="LysR_substrate"/>
    <property type="match status" value="1"/>
</dbReference>
<dbReference type="NCBIfam" id="NF047710">
    <property type="entry name" value="TransRegCitRGProt"/>
    <property type="match status" value="1"/>
</dbReference>
<proteinExistence type="inferred from homology"/>
<dbReference type="PROSITE" id="PS50931">
    <property type="entry name" value="HTH_LYSR"/>
    <property type="match status" value="1"/>
</dbReference>
<sequence>MANLQDLKKFDLNLLVIFECIYLHRSVSKAAEALFLTPSAVSQSLQRLRNQLNDPLFIRSGKGISPTTVGTNLHIYLEDNLNQLEQTINIMQGAPLRKSFVIYCAQSLAIDFFPTLAEKFFQQSDYELIHYDSALKNETAEDLLIYRKADVIIGLTPILSHSIICKSCYSEETVLVCGVEHPRLKEKTDAVMLAQEKFTLFQGTGQGQKDFHVKTDEALPERRIAFRSNSAMSILAMISKSELVGILPRSTYERYKSLFPIKRLETAFTLPKVEYYMAWNRAALANPAVTQLIADIEGYFATRNA</sequence>
<evidence type="ECO:0000256" key="4">
    <source>
        <dbReference type="ARBA" id="ARBA00023163"/>
    </source>
</evidence>
<evidence type="ECO:0000313" key="6">
    <source>
        <dbReference type="EMBL" id="KMV36153.1"/>
    </source>
</evidence>
<dbReference type="AlphaFoldDB" id="A0A0J8VRQ9"/>
<dbReference type="GO" id="GO:0003700">
    <property type="term" value="F:DNA-binding transcription factor activity"/>
    <property type="evidence" value="ECO:0007669"/>
    <property type="project" value="InterPro"/>
</dbReference>
<dbReference type="InterPro" id="IPR036390">
    <property type="entry name" value="WH_DNA-bd_sf"/>
</dbReference>
<organism evidence="6 7">
    <name type="scientific">Franconibacter pulveris</name>
    <dbReference type="NCBI Taxonomy" id="435910"/>
    <lineage>
        <taxon>Bacteria</taxon>
        <taxon>Pseudomonadati</taxon>
        <taxon>Pseudomonadota</taxon>
        <taxon>Gammaproteobacteria</taxon>
        <taxon>Enterobacterales</taxon>
        <taxon>Enterobacteriaceae</taxon>
        <taxon>Franconibacter</taxon>
    </lineage>
</organism>
<dbReference type="EMBL" id="LFEJ01000003">
    <property type="protein sequence ID" value="KMV36153.1"/>
    <property type="molecule type" value="Genomic_DNA"/>
</dbReference>
<keyword evidence="4" id="KW-0804">Transcription</keyword>
<dbReference type="PANTHER" id="PTHR30118:SF14">
    <property type="entry name" value="LYSR FAMILY TRANSCRIPTIONAL REGULATOR"/>
    <property type="match status" value="1"/>
</dbReference>
<keyword evidence="3" id="KW-0238">DNA-binding</keyword>
<comment type="similarity">
    <text evidence="1">Belongs to the LysR transcriptional regulatory family.</text>
</comment>
<keyword evidence="2" id="KW-0805">Transcription regulation</keyword>
<dbReference type="OrthoDB" id="6413555at2"/>
<dbReference type="GO" id="GO:0003677">
    <property type="term" value="F:DNA binding"/>
    <property type="evidence" value="ECO:0007669"/>
    <property type="project" value="UniProtKB-KW"/>
</dbReference>
<evidence type="ECO:0000259" key="5">
    <source>
        <dbReference type="PROSITE" id="PS50931"/>
    </source>
</evidence>
<keyword evidence="7" id="KW-1185">Reference proteome</keyword>
<evidence type="ECO:0000313" key="7">
    <source>
        <dbReference type="Proteomes" id="UP000037315"/>
    </source>
</evidence>
<dbReference type="RefSeq" id="WP_024560900.1">
    <property type="nucleotide sequence ID" value="NZ_LFEJ01000003.1"/>
</dbReference>
<dbReference type="Gene3D" id="3.40.190.10">
    <property type="entry name" value="Periplasmic binding protein-like II"/>
    <property type="match status" value="2"/>
</dbReference>
<dbReference type="SUPFAM" id="SSF46785">
    <property type="entry name" value="Winged helix' DNA-binding domain"/>
    <property type="match status" value="1"/>
</dbReference>
<reference evidence="6 7" key="1">
    <citation type="submission" date="2015-06" db="EMBL/GenBank/DDBJ databases">
        <title>Genome sequencing of Cronobacter sp. strain DJ34 isolated from petroleum contaminated sludge of Duliajan Oil Fields, Assam, India.</title>
        <authorList>
            <person name="Pal S."/>
            <person name="Banerjee T.D."/>
            <person name="Roy A."/>
            <person name="Sar P."/>
            <person name="Kazy S.K."/>
        </authorList>
    </citation>
    <scope>NUCLEOTIDE SEQUENCE [LARGE SCALE GENOMIC DNA]</scope>
    <source>
        <strain evidence="6 7">DJ34</strain>
    </source>
</reference>
<evidence type="ECO:0000256" key="3">
    <source>
        <dbReference type="ARBA" id="ARBA00023125"/>
    </source>
</evidence>
<dbReference type="SUPFAM" id="SSF53850">
    <property type="entry name" value="Periplasmic binding protein-like II"/>
    <property type="match status" value="1"/>
</dbReference>
<feature type="domain" description="HTH lysR-type" evidence="5">
    <location>
        <begin position="10"/>
        <end position="67"/>
    </location>
</feature>
<dbReference type="Proteomes" id="UP000037315">
    <property type="component" value="Unassembled WGS sequence"/>
</dbReference>
<dbReference type="InterPro" id="IPR036388">
    <property type="entry name" value="WH-like_DNA-bd_sf"/>
</dbReference>
<gene>
    <name evidence="6" type="ORF">ACH50_01705</name>
</gene>
<dbReference type="InterPro" id="IPR005119">
    <property type="entry name" value="LysR_subst-bd"/>
</dbReference>
<dbReference type="PATRIC" id="fig|1656095.3.peg.109"/>
<dbReference type="PANTHER" id="PTHR30118">
    <property type="entry name" value="HTH-TYPE TRANSCRIPTIONAL REGULATOR LEUO-RELATED"/>
    <property type="match status" value="1"/>
</dbReference>
<evidence type="ECO:0000256" key="1">
    <source>
        <dbReference type="ARBA" id="ARBA00009437"/>
    </source>
</evidence>
<evidence type="ECO:0000256" key="2">
    <source>
        <dbReference type="ARBA" id="ARBA00023015"/>
    </source>
</evidence>
<dbReference type="STRING" id="1121863.GCA_000621185_00483"/>
<protein>
    <submittedName>
        <fullName evidence="6">LysR family transcriptional regulator</fullName>
    </submittedName>
</protein>